<feature type="compositionally biased region" description="Low complexity" evidence="1">
    <location>
        <begin position="114"/>
        <end position="124"/>
    </location>
</feature>
<sequence>MATSPASTTLSQKFSPNNTTQQQGSKSGLSNLQVDTVHIDNEEIHSCMGKTYSKNVSGNNRCEPHEYRNEHASHTRPSLSWTDWSQQYAWELDGILQQGLSANDPQLPPSTDRSQQYSSDLLQQDPLLSSHSLLPSLGLGQAAATAISGNSPET</sequence>
<organism evidence="2 3">
    <name type="scientific">Penicillium vulpinum</name>
    <dbReference type="NCBI Taxonomy" id="29845"/>
    <lineage>
        <taxon>Eukaryota</taxon>
        <taxon>Fungi</taxon>
        <taxon>Dikarya</taxon>
        <taxon>Ascomycota</taxon>
        <taxon>Pezizomycotina</taxon>
        <taxon>Eurotiomycetes</taxon>
        <taxon>Eurotiomycetidae</taxon>
        <taxon>Eurotiales</taxon>
        <taxon>Aspergillaceae</taxon>
        <taxon>Penicillium</taxon>
    </lineage>
</organism>
<dbReference type="EMBL" id="MDYP01000266">
    <property type="protein sequence ID" value="OQD91704.1"/>
    <property type="molecule type" value="Genomic_DNA"/>
</dbReference>
<name>A0A1V6QR59_9EURO</name>
<feature type="region of interest" description="Disordered" evidence="1">
    <location>
        <begin position="1"/>
        <end position="34"/>
    </location>
</feature>
<feature type="compositionally biased region" description="Basic and acidic residues" evidence="1">
    <location>
        <begin position="62"/>
        <end position="73"/>
    </location>
</feature>
<evidence type="ECO:0000313" key="3">
    <source>
        <dbReference type="Proteomes" id="UP000191518"/>
    </source>
</evidence>
<feature type="region of interest" description="Disordered" evidence="1">
    <location>
        <begin position="99"/>
        <end position="124"/>
    </location>
</feature>
<keyword evidence="3" id="KW-1185">Reference proteome</keyword>
<feature type="compositionally biased region" description="Polar residues" evidence="1">
    <location>
        <begin position="99"/>
        <end position="113"/>
    </location>
</feature>
<comment type="caution">
    <text evidence="2">The sequence shown here is derived from an EMBL/GenBank/DDBJ whole genome shotgun (WGS) entry which is preliminary data.</text>
</comment>
<proteinExistence type="predicted"/>
<accession>A0A1V6QR59</accession>
<reference evidence="3" key="1">
    <citation type="journal article" date="2017" name="Nat. Microbiol.">
        <title>Global analysis of biosynthetic gene clusters reveals vast potential of secondary metabolite production in Penicillium species.</title>
        <authorList>
            <person name="Nielsen J.C."/>
            <person name="Grijseels S."/>
            <person name="Prigent S."/>
            <person name="Ji B."/>
            <person name="Dainat J."/>
            <person name="Nielsen K.F."/>
            <person name="Frisvad J.C."/>
            <person name="Workman M."/>
            <person name="Nielsen J."/>
        </authorList>
    </citation>
    <scope>NUCLEOTIDE SEQUENCE [LARGE SCALE GENOMIC DNA]</scope>
    <source>
        <strain evidence="3">IBT 29486</strain>
    </source>
</reference>
<gene>
    <name evidence="2" type="ORF">PENVUL_c267G08487</name>
</gene>
<evidence type="ECO:0000256" key="1">
    <source>
        <dbReference type="SAM" id="MobiDB-lite"/>
    </source>
</evidence>
<feature type="region of interest" description="Disordered" evidence="1">
    <location>
        <begin position="50"/>
        <end position="78"/>
    </location>
</feature>
<evidence type="ECO:0000313" key="2">
    <source>
        <dbReference type="EMBL" id="OQD91704.1"/>
    </source>
</evidence>
<dbReference type="Proteomes" id="UP000191518">
    <property type="component" value="Unassembled WGS sequence"/>
</dbReference>
<dbReference type="AlphaFoldDB" id="A0A1V6QR59"/>
<feature type="non-terminal residue" evidence="2">
    <location>
        <position position="154"/>
    </location>
</feature>
<protein>
    <submittedName>
        <fullName evidence="2">Uncharacterized protein</fullName>
    </submittedName>
</protein>